<dbReference type="InterPro" id="IPR023198">
    <property type="entry name" value="PGP-like_dom2"/>
</dbReference>
<proteinExistence type="predicted"/>
<dbReference type="Gene3D" id="1.10.150.240">
    <property type="entry name" value="Putative phosphatase, domain 2"/>
    <property type="match status" value="1"/>
</dbReference>
<dbReference type="SFLD" id="SFLDG01129">
    <property type="entry name" value="C1.5:_HAD__Beta-PGM__Phosphata"/>
    <property type="match status" value="1"/>
</dbReference>
<dbReference type="InterPro" id="IPR036412">
    <property type="entry name" value="HAD-like_sf"/>
</dbReference>
<dbReference type="SFLD" id="SFLDS00003">
    <property type="entry name" value="Haloacid_Dehalogenase"/>
    <property type="match status" value="1"/>
</dbReference>
<reference evidence="1 2" key="1">
    <citation type="submission" date="2020-08" db="EMBL/GenBank/DDBJ databases">
        <authorList>
            <person name="Liu C."/>
            <person name="Sun Q."/>
        </authorList>
    </citation>
    <scope>NUCLEOTIDE SEQUENCE [LARGE SCALE GENOMIC DNA]</scope>
    <source>
        <strain evidence="1 2">NSJ-59</strain>
    </source>
</reference>
<dbReference type="NCBIfam" id="TIGR01509">
    <property type="entry name" value="HAD-SF-IA-v3"/>
    <property type="match status" value="1"/>
</dbReference>
<dbReference type="Pfam" id="PF13419">
    <property type="entry name" value="HAD_2"/>
    <property type="match status" value="1"/>
</dbReference>
<evidence type="ECO:0000313" key="1">
    <source>
        <dbReference type="EMBL" id="MBC3536725.1"/>
    </source>
</evidence>
<protein>
    <submittedName>
        <fullName evidence="1">HAD family phosphatase</fullName>
    </submittedName>
</protein>
<keyword evidence="2" id="KW-1185">Reference proteome</keyword>
<name>A0ABR6VHE0_9FIRM</name>
<organism evidence="1 2">
    <name type="scientific">Megasphaera hominis</name>
    <dbReference type="NCBI Taxonomy" id="159836"/>
    <lineage>
        <taxon>Bacteria</taxon>
        <taxon>Bacillati</taxon>
        <taxon>Bacillota</taxon>
        <taxon>Negativicutes</taxon>
        <taxon>Veillonellales</taxon>
        <taxon>Veillonellaceae</taxon>
        <taxon>Megasphaera</taxon>
    </lineage>
</organism>
<dbReference type="InterPro" id="IPR023214">
    <property type="entry name" value="HAD_sf"/>
</dbReference>
<dbReference type="PANTHER" id="PTHR18901:SF38">
    <property type="entry name" value="PSEUDOURIDINE-5'-PHOSPHATASE"/>
    <property type="match status" value="1"/>
</dbReference>
<comment type="caution">
    <text evidence="1">The sequence shown here is derived from an EMBL/GenBank/DDBJ whole genome shotgun (WGS) entry which is preliminary data.</text>
</comment>
<dbReference type="InterPro" id="IPR041492">
    <property type="entry name" value="HAD_2"/>
</dbReference>
<dbReference type="SUPFAM" id="SSF56784">
    <property type="entry name" value="HAD-like"/>
    <property type="match status" value="1"/>
</dbReference>
<dbReference type="PANTHER" id="PTHR18901">
    <property type="entry name" value="2-DEOXYGLUCOSE-6-PHOSPHATE PHOSPHATASE 2"/>
    <property type="match status" value="1"/>
</dbReference>
<evidence type="ECO:0000313" key="2">
    <source>
        <dbReference type="Proteomes" id="UP000606870"/>
    </source>
</evidence>
<dbReference type="RefSeq" id="WP_186502880.1">
    <property type="nucleotide sequence ID" value="NZ_JACOGK010000013.1"/>
</dbReference>
<dbReference type="Gene3D" id="3.40.50.1000">
    <property type="entry name" value="HAD superfamily/HAD-like"/>
    <property type="match status" value="1"/>
</dbReference>
<dbReference type="SFLD" id="SFLDG01135">
    <property type="entry name" value="C1.5.6:_HAD__Beta-PGM__Phospha"/>
    <property type="match status" value="1"/>
</dbReference>
<gene>
    <name evidence="1" type="ORF">H8J70_05620</name>
</gene>
<accession>A0ABR6VHE0</accession>
<dbReference type="Proteomes" id="UP000606870">
    <property type="component" value="Unassembled WGS sequence"/>
</dbReference>
<dbReference type="EMBL" id="JACOGK010000013">
    <property type="protein sequence ID" value="MBC3536725.1"/>
    <property type="molecule type" value="Genomic_DNA"/>
</dbReference>
<sequence>MEIREVPAQQLQLLYKPDLFIFDMDGLMFDTERISVPCWRAAGKKYGITLSDSFFDRIFGMNDRQIKEVFLQTFGRDFPYEAMHTEKAAAQLAIYEQSGAPLEPGLRECLDYAKTAGIACAIASSSSENTVRMLLEKAGLTAYFCLIQSGAELAHSKPAPDIFQRVCAQLHVMPAAALVFEDSANGLLAARAAGIPAIWVPDLVRVPAAVAASAWHTCQTLGEVPALIERLQEKRGERYSNGKN</sequence>
<dbReference type="InterPro" id="IPR006439">
    <property type="entry name" value="HAD-SF_hydro_IA"/>
</dbReference>